<name>A0ACB7S449_HYAAI</name>
<dbReference type="Proteomes" id="UP000821845">
    <property type="component" value="Chromosome 6"/>
</dbReference>
<reference evidence="1" key="1">
    <citation type="submission" date="2020-05" db="EMBL/GenBank/DDBJ databases">
        <title>Large-scale comparative analyses of tick genomes elucidate their genetic diversity and vector capacities.</title>
        <authorList>
            <person name="Jia N."/>
            <person name="Wang J."/>
            <person name="Shi W."/>
            <person name="Du L."/>
            <person name="Sun Y."/>
            <person name="Zhan W."/>
            <person name="Jiang J."/>
            <person name="Wang Q."/>
            <person name="Zhang B."/>
            <person name="Ji P."/>
            <person name="Sakyi L.B."/>
            <person name="Cui X."/>
            <person name="Yuan T."/>
            <person name="Jiang B."/>
            <person name="Yang W."/>
            <person name="Lam T.T.-Y."/>
            <person name="Chang Q."/>
            <person name="Ding S."/>
            <person name="Wang X."/>
            <person name="Zhu J."/>
            <person name="Ruan X."/>
            <person name="Zhao L."/>
            <person name="Wei J."/>
            <person name="Que T."/>
            <person name="Du C."/>
            <person name="Cheng J."/>
            <person name="Dai P."/>
            <person name="Han X."/>
            <person name="Huang E."/>
            <person name="Gao Y."/>
            <person name="Liu J."/>
            <person name="Shao H."/>
            <person name="Ye R."/>
            <person name="Li L."/>
            <person name="Wei W."/>
            <person name="Wang X."/>
            <person name="Wang C."/>
            <person name="Yang T."/>
            <person name="Huo Q."/>
            <person name="Li W."/>
            <person name="Guo W."/>
            <person name="Chen H."/>
            <person name="Zhou L."/>
            <person name="Ni X."/>
            <person name="Tian J."/>
            <person name="Zhou Y."/>
            <person name="Sheng Y."/>
            <person name="Liu T."/>
            <person name="Pan Y."/>
            <person name="Xia L."/>
            <person name="Li J."/>
            <person name="Zhao F."/>
            <person name="Cao W."/>
        </authorList>
    </citation>
    <scope>NUCLEOTIDE SEQUENCE</scope>
    <source>
        <strain evidence="1">Hyas-2018</strain>
    </source>
</reference>
<protein>
    <submittedName>
        <fullName evidence="1">Uncharacterized protein</fullName>
    </submittedName>
</protein>
<organism evidence="1 2">
    <name type="scientific">Hyalomma asiaticum</name>
    <name type="common">Tick</name>
    <dbReference type="NCBI Taxonomy" id="266040"/>
    <lineage>
        <taxon>Eukaryota</taxon>
        <taxon>Metazoa</taxon>
        <taxon>Ecdysozoa</taxon>
        <taxon>Arthropoda</taxon>
        <taxon>Chelicerata</taxon>
        <taxon>Arachnida</taxon>
        <taxon>Acari</taxon>
        <taxon>Parasitiformes</taxon>
        <taxon>Ixodida</taxon>
        <taxon>Ixodoidea</taxon>
        <taxon>Ixodidae</taxon>
        <taxon>Hyalomminae</taxon>
        <taxon>Hyalomma</taxon>
    </lineage>
</organism>
<sequence length="524" mass="57465">MLGQTRSTPSVIGRWVSELDAATTELVVVFNSLTGSVLEENWAIVDGYSSYFSFPRHQSGYSGVATYCKDSCRPFAAEEGLTDLWSSPQCSDCVGSYGDTLAFDRKFLSAVDGEGRAVLTLHHAAFGEDIKRIAIINVYCPRADPERPERGQMKLDFYNLLELRAKALLEDGVEVIILGDLNTSHCKIDHCDPSEDEDFYANPGRQWLSKFLSKGDGPDALRAQEGELEKPRFHDTFRELHPTAEKAFTCWNTRLGARQTNYGTRIDYILCSSGLLPFVSSSEILPGVLGSDHCPVKASLKCTPMASPQCPSYSTRHWPEFSGRQQSIAGFLSKGRCASTEKPIQPPEAPLKKCAETGGQPAKKLKTSRNGQATLKGFFIVENKEKARAKQLDSGAQVSALMNGSEMDLNSMMCSSTDVATSQSSTKDKFQLEPPGTAQDNVKQTSHSSAWKSILKGPPTAPLCKGHSERCVLRTVKKPGPNLGRQFFVCPRPEGHSSDPNARCNFFQWVNPLRKTKATAGASL</sequence>
<accession>A0ACB7S449</accession>
<gene>
    <name evidence="1" type="ORF">HPB50_018185</name>
</gene>
<proteinExistence type="predicted"/>
<comment type="caution">
    <text evidence="1">The sequence shown here is derived from an EMBL/GenBank/DDBJ whole genome shotgun (WGS) entry which is preliminary data.</text>
</comment>
<keyword evidence="2" id="KW-1185">Reference proteome</keyword>
<evidence type="ECO:0000313" key="1">
    <source>
        <dbReference type="EMBL" id="KAH6928664.1"/>
    </source>
</evidence>
<evidence type="ECO:0000313" key="2">
    <source>
        <dbReference type="Proteomes" id="UP000821845"/>
    </source>
</evidence>
<dbReference type="EMBL" id="CM023486">
    <property type="protein sequence ID" value="KAH6928664.1"/>
    <property type="molecule type" value="Genomic_DNA"/>
</dbReference>